<keyword evidence="9 14" id="KW-0808">Transferase</keyword>
<evidence type="ECO:0000256" key="14">
    <source>
        <dbReference type="PIRNR" id="PIRNR006135"/>
    </source>
</evidence>
<sequence>MNNIELVLGGARSGKSRYAEQQLLALSQPVVYLATAHAGDGEMKQRIIHHQARRPASWSTREEPLQLAECLADIQQQQPQAAILVDCLTLWLTNCLLQDDGAVWPQQKNALLQQLEQIQQPLLLVSNEVGQGVVPMGQLSRQFVDESGWLHQDIAALAGQVTQVCAGLPLALKRDGQALYQPASLGQRS</sequence>
<comment type="caution">
    <text evidence="15">The sequence shown here is derived from an EMBL/GenBank/DDBJ whole genome shotgun (WGS) entry which is preliminary data.</text>
</comment>
<dbReference type="InterPro" id="IPR027417">
    <property type="entry name" value="P-loop_NTPase"/>
</dbReference>
<keyword evidence="8 14" id="KW-0169">Cobalamin biosynthesis</keyword>
<evidence type="ECO:0000256" key="5">
    <source>
        <dbReference type="ARBA" id="ARBA00004692"/>
    </source>
</evidence>
<dbReference type="PANTHER" id="PTHR34848">
    <property type="match status" value="1"/>
</dbReference>
<comment type="catalytic activity">
    <reaction evidence="1 14">
        <text>adenosylcob(III)inamide + ATP = adenosylcob(III)inamide phosphate + ADP + H(+)</text>
        <dbReference type="Rhea" id="RHEA:15769"/>
        <dbReference type="ChEBI" id="CHEBI:2480"/>
        <dbReference type="ChEBI" id="CHEBI:15378"/>
        <dbReference type="ChEBI" id="CHEBI:30616"/>
        <dbReference type="ChEBI" id="CHEBI:58502"/>
        <dbReference type="ChEBI" id="CHEBI:456216"/>
        <dbReference type="EC" id="2.7.1.156"/>
    </reaction>
</comment>
<dbReference type="PIRSF" id="PIRSF006135">
    <property type="entry name" value="CobU"/>
    <property type="match status" value="1"/>
</dbReference>
<evidence type="ECO:0000256" key="12">
    <source>
        <dbReference type="ARBA" id="ARBA00022840"/>
    </source>
</evidence>
<evidence type="ECO:0000256" key="9">
    <source>
        <dbReference type="ARBA" id="ARBA00022679"/>
    </source>
</evidence>
<keyword evidence="15" id="KW-0548">Nucleotidyltransferase</keyword>
<gene>
    <name evidence="15" type="primary">cobU</name>
    <name evidence="15" type="ORF">ACFOMG_14335</name>
</gene>
<evidence type="ECO:0000313" key="16">
    <source>
        <dbReference type="Proteomes" id="UP001595722"/>
    </source>
</evidence>
<accession>A0ABV7VUU4</accession>
<dbReference type="Proteomes" id="UP001595722">
    <property type="component" value="Unassembled WGS sequence"/>
</dbReference>
<evidence type="ECO:0000256" key="3">
    <source>
        <dbReference type="ARBA" id="ARBA00001522"/>
    </source>
</evidence>
<dbReference type="GO" id="GO:0008820">
    <property type="term" value="F:cobinamide phosphate guanylyltransferase activity"/>
    <property type="evidence" value="ECO:0007669"/>
    <property type="project" value="UniProtKB-EC"/>
</dbReference>
<keyword evidence="12 14" id="KW-0067">ATP-binding</keyword>
<evidence type="ECO:0000256" key="2">
    <source>
        <dbReference type="ARBA" id="ARBA00000711"/>
    </source>
</evidence>
<comment type="pathway">
    <text evidence="6 14">Cofactor biosynthesis; adenosylcobalamin biosynthesis; adenosylcobalamin from cob(II)yrinate a,c-diamide: step 5/7.</text>
</comment>
<protein>
    <recommendedName>
        <fullName evidence="14">Bifunctional adenosylcobalamin biosynthesis protein</fullName>
        <ecNumber evidence="14">2.7.1.156</ecNumber>
        <ecNumber evidence="14">2.7.7.62</ecNumber>
    </recommendedName>
</protein>
<evidence type="ECO:0000313" key="15">
    <source>
        <dbReference type="EMBL" id="MFC3681279.1"/>
    </source>
</evidence>
<keyword evidence="13 14" id="KW-0342">GTP-binding</keyword>
<dbReference type="NCBIfam" id="NF004469">
    <property type="entry name" value="PRK05800.1"/>
    <property type="match status" value="1"/>
</dbReference>
<dbReference type="EC" id="2.7.7.62" evidence="14"/>
<evidence type="ECO:0000256" key="7">
    <source>
        <dbReference type="ARBA" id="ARBA00007490"/>
    </source>
</evidence>
<evidence type="ECO:0000256" key="4">
    <source>
        <dbReference type="ARBA" id="ARBA00003889"/>
    </source>
</evidence>
<dbReference type="SUPFAM" id="SSF52540">
    <property type="entry name" value="P-loop containing nucleoside triphosphate hydrolases"/>
    <property type="match status" value="1"/>
</dbReference>
<evidence type="ECO:0000256" key="11">
    <source>
        <dbReference type="ARBA" id="ARBA00022777"/>
    </source>
</evidence>
<organism evidence="15 16">
    <name type="scientific">Bacterioplanoides pacificum</name>
    <dbReference type="NCBI Taxonomy" id="1171596"/>
    <lineage>
        <taxon>Bacteria</taxon>
        <taxon>Pseudomonadati</taxon>
        <taxon>Pseudomonadota</taxon>
        <taxon>Gammaproteobacteria</taxon>
        <taxon>Oceanospirillales</taxon>
        <taxon>Oceanospirillaceae</taxon>
        <taxon>Bacterioplanoides</taxon>
    </lineage>
</organism>
<dbReference type="Pfam" id="PF02283">
    <property type="entry name" value="CobU"/>
    <property type="match status" value="1"/>
</dbReference>
<name>A0ABV7VUU4_9GAMM</name>
<dbReference type="RefSeq" id="WP_376867603.1">
    <property type="nucleotide sequence ID" value="NZ_JBHRYB010000014.1"/>
</dbReference>
<evidence type="ECO:0000256" key="6">
    <source>
        <dbReference type="ARBA" id="ARBA00005159"/>
    </source>
</evidence>
<comment type="function">
    <text evidence="4 14">Catalyzes ATP-dependent phosphorylation of adenosylcobinamide and addition of GMP to adenosylcobinamide phosphate.</text>
</comment>
<evidence type="ECO:0000256" key="10">
    <source>
        <dbReference type="ARBA" id="ARBA00022741"/>
    </source>
</evidence>
<dbReference type="EC" id="2.7.1.156" evidence="14"/>
<comment type="catalytic activity">
    <reaction evidence="3">
        <text>adenosylcob(III)inamide + GTP = adenosylcob(III)inamide phosphate + GDP + H(+)</text>
        <dbReference type="Rhea" id="RHEA:15765"/>
        <dbReference type="ChEBI" id="CHEBI:2480"/>
        <dbReference type="ChEBI" id="CHEBI:15378"/>
        <dbReference type="ChEBI" id="CHEBI:37565"/>
        <dbReference type="ChEBI" id="CHEBI:58189"/>
        <dbReference type="ChEBI" id="CHEBI:58502"/>
        <dbReference type="EC" id="2.7.1.156"/>
    </reaction>
</comment>
<reference evidence="16" key="1">
    <citation type="journal article" date="2019" name="Int. J. Syst. Evol. Microbiol.">
        <title>The Global Catalogue of Microorganisms (GCM) 10K type strain sequencing project: providing services to taxonomists for standard genome sequencing and annotation.</title>
        <authorList>
            <consortium name="The Broad Institute Genomics Platform"/>
            <consortium name="The Broad Institute Genome Sequencing Center for Infectious Disease"/>
            <person name="Wu L."/>
            <person name="Ma J."/>
        </authorList>
    </citation>
    <scope>NUCLEOTIDE SEQUENCE [LARGE SCALE GENOMIC DNA]</scope>
    <source>
        <strain evidence="16">KCTC 42424</strain>
    </source>
</reference>
<dbReference type="PANTHER" id="PTHR34848:SF1">
    <property type="entry name" value="BIFUNCTIONAL ADENOSYLCOBALAMIN BIOSYNTHESIS PROTEIN COBU"/>
    <property type="match status" value="1"/>
</dbReference>
<dbReference type="Gene3D" id="3.40.50.300">
    <property type="entry name" value="P-loop containing nucleotide triphosphate hydrolases"/>
    <property type="match status" value="1"/>
</dbReference>
<evidence type="ECO:0000256" key="13">
    <source>
        <dbReference type="ARBA" id="ARBA00023134"/>
    </source>
</evidence>
<comment type="pathway">
    <text evidence="5 14">Cofactor biosynthesis; adenosylcobalamin biosynthesis; adenosylcobalamin from cob(II)yrinate a,c-diamide: step 6/7.</text>
</comment>
<keyword evidence="10 14" id="KW-0547">Nucleotide-binding</keyword>
<proteinExistence type="inferred from homology"/>
<evidence type="ECO:0000256" key="8">
    <source>
        <dbReference type="ARBA" id="ARBA00022573"/>
    </source>
</evidence>
<dbReference type="CDD" id="cd00544">
    <property type="entry name" value="CobU"/>
    <property type="match status" value="1"/>
</dbReference>
<dbReference type="GO" id="GO:0043752">
    <property type="term" value="F:adenosylcobinamide kinase activity"/>
    <property type="evidence" value="ECO:0007669"/>
    <property type="project" value="UniProtKB-EC"/>
</dbReference>
<evidence type="ECO:0000256" key="1">
    <source>
        <dbReference type="ARBA" id="ARBA00000312"/>
    </source>
</evidence>
<dbReference type="InterPro" id="IPR003203">
    <property type="entry name" value="CobU/CobP"/>
</dbReference>
<keyword evidence="11 14" id="KW-0418">Kinase</keyword>
<keyword evidence="16" id="KW-1185">Reference proteome</keyword>
<comment type="catalytic activity">
    <reaction evidence="2 14">
        <text>adenosylcob(III)inamide phosphate + GTP + H(+) = adenosylcob(III)inamide-GDP + diphosphate</text>
        <dbReference type="Rhea" id="RHEA:22712"/>
        <dbReference type="ChEBI" id="CHEBI:15378"/>
        <dbReference type="ChEBI" id="CHEBI:33019"/>
        <dbReference type="ChEBI" id="CHEBI:37565"/>
        <dbReference type="ChEBI" id="CHEBI:58502"/>
        <dbReference type="ChEBI" id="CHEBI:60487"/>
        <dbReference type="EC" id="2.7.7.62"/>
    </reaction>
</comment>
<dbReference type="EMBL" id="JBHRYB010000014">
    <property type="protein sequence ID" value="MFC3681279.1"/>
    <property type="molecule type" value="Genomic_DNA"/>
</dbReference>
<comment type="similarity">
    <text evidence="7 14">Belongs to the CobU/CobP family.</text>
</comment>